<name>A0A813EVH5_POLGL</name>
<comment type="caution">
    <text evidence="2">The sequence shown here is derived from an EMBL/GenBank/DDBJ whole genome shotgun (WGS) entry which is preliminary data.</text>
</comment>
<feature type="non-terminal residue" evidence="2">
    <location>
        <position position="86"/>
    </location>
</feature>
<organism evidence="2 3">
    <name type="scientific">Polarella glacialis</name>
    <name type="common">Dinoflagellate</name>
    <dbReference type="NCBI Taxonomy" id="89957"/>
    <lineage>
        <taxon>Eukaryota</taxon>
        <taxon>Sar</taxon>
        <taxon>Alveolata</taxon>
        <taxon>Dinophyceae</taxon>
        <taxon>Suessiales</taxon>
        <taxon>Suessiaceae</taxon>
        <taxon>Polarella</taxon>
    </lineage>
</organism>
<feature type="non-terminal residue" evidence="2">
    <location>
        <position position="1"/>
    </location>
</feature>
<feature type="compositionally biased region" description="Gly residues" evidence="1">
    <location>
        <begin position="1"/>
        <end position="15"/>
    </location>
</feature>
<dbReference type="Proteomes" id="UP000654075">
    <property type="component" value="Unassembled WGS sequence"/>
</dbReference>
<dbReference type="EMBL" id="CAJNNV010014957">
    <property type="protein sequence ID" value="CAE8603033.1"/>
    <property type="molecule type" value="Genomic_DNA"/>
</dbReference>
<protein>
    <submittedName>
        <fullName evidence="2">Uncharacterized protein</fullName>
    </submittedName>
</protein>
<evidence type="ECO:0000256" key="1">
    <source>
        <dbReference type="SAM" id="MobiDB-lite"/>
    </source>
</evidence>
<proteinExistence type="predicted"/>
<dbReference type="AlphaFoldDB" id="A0A813EVH5"/>
<sequence>RGQGQMPGRGQGMMPGGMAVNNNTFMMPSMPMGPPAAGSSLGLGAVFGPGAVNQSQRKYMQDIVTGMQNGDINIVANSLSQAVSNK</sequence>
<evidence type="ECO:0000313" key="2">
    <source>
        <dbReference type="EMBL" id="CAE8603033.1"/>
    </source>
</evidence>
<gene>
    <name evidence="2" type="ORF">PGLA1383_LOCUS21255</name>
</gene>
<keyword evidence="3" id="KW-1185">Reference proteome</keyword>
<reference evidence="2" key="1">
    <citation type="submission" date="2021-02" db="EMBL/GenBank/DDBJ databases">
        <authorList>
            <person name="Dougan E. K."/>
            <person name="Rhodes N."/>
            <person name="Thang M."/>
            <person name="Chan C."/>
        </authorList>
    </citation>
    <scope>NUCLEOTIDE SEQUENCE</scope>
</reference>
<accession>A0A813EVH5</accession>
<evidence type="ECO:0000313" key="3">
    <source>
        <dbReference type="Proteomes" id="UP000654075"/>
    </source>
</evidence>
<feature type="region of interest" description="Disordered" evidence="1">
    <location>
        <begin position="1"/>
        <end position="20"/>
    </location>
</feature>